<feature type="domain" description="Rab-GAP TBC" evidence="12">
    <location>
        <begin position="464"/>
        <end position="674"/>
    </location>
</feature>
<dbReference type="PANTHER" id="PTHR22957:SF502">
    <property type="entry name" value="SMALL G PROTEIN SIGNALING MODULATOR 2-RELATED"/>
    <property type="match status" value="1"/>
</dbReference>
<gene>
    <name evidence="13" type="ORF">C2845_PM12G24900</name>
</gene>
<dbReference type="EMBL" id="PQIB02000012">
    <property type="protein sequence ID" value="RLM80092.1"/>
    <property type="molecule type" value="Genomic_DNA"/>
</dbReference>
<evidence type="ECO:0000313" key="13">
    <source>
        <dbReference type="EMBL" id="RLM80092.1"/>
    </source>
</evidence>
<evidence type="ECO:0000256" key="4">
    <source>
        <dbReference type="ARBA" id="ARBA00022553"/>
    </source>
</evidence>
<feature type="compositionally biased region" description="Basic and acidic residues" evidence="10">
    <location>
        <begin position="318"/>
        <end position="330"/>
    </location>
</feature>
<name>A0A3L6QJY7_PANMI</name>
<evidence type="ECO:0000256" key="7">
    <source>
        <dbReference type="ARBA" id="ARBA00065268"/>
    </source>
</evidence>
<keyword evidence="14" id="KW-1185">Reference proteome</keyword>
<dbReference type="Pfam" id="PF00566">
    <property type="entry name" value="RabGAP-TBC"/>
    <property type="match status" value="1"/>
</dbReference>
<evidence type="ECO:0000256" key="3">
    <source>
        <dbReference type="ARBA" id="ARBA00022490"/>
    </source>
</evidence>
<dbReference type="OrthoDB" id="10264062at2759"/>
<keyword evidence="5" id="KW-0007">Acetylation</keyword>
<proteinExistence type="predicted"/>
<evidence type="ECO:0000256" key="1">
    <source>
        <dbReference type="ARBA" id="ARBA00004496"/>
    </source>
</evidence>
<feature type="region of interest" description="Disordered" evidence="10">
    <location>
        <begin position="312"/>
        <end position="350"/>
    </location>
</feature>
<dbReference type="SUPFAM" id="SSF47923">
    <property type="entry name" value="Ypt/Rab-GAP domain of gyp1p"/>
    <property type="match status" value="2"/>
</dbReference>
<dbReference type="SMART" id="SM00164">
    <property type="entry name" value="TBC"/>
    <property type="match status" value="1"/>
</dbReference>
<evidence type="ECO:0000256" key="10">
    <source>
        <dbReference type="SAM" id="MobiDB-lite"/>
    </source>
</evidence>
<accession>A0A3L6QJY7</accession>
<dbReference type="STRING" id="4540.A0A3L6QJY7"/>
<reference evidence="14" key="1">
    <citation type="journal article" date="2019" name="Nat. Commun.">
        <title>The genome of broomcorn millet.</title>
        <authorList>
            <person name="Zou C."/>
            <person name="Miki D."/>
            <person name="Li D."/>
            <person name="Tang Q."/>
            <person name="Xiao L."/>
            <person name="Rajput S."/>
            <person name="Deng P."/>
            <person name="Jia W."/>
            <person name="Huang R."/>
            <person name="Zhang M."/>
            <person name="Sun Y."/>
            <person name="Hu J."/>
            <person name="Fu X."/>
            <person name="Schnable P.S."/>
            <person name="Li F."/>
            <person name="Zhang H."/>
            <person name="Feng B."/>
            <person name="Zhu X."/>
            <person name="Liu R."/>
            <person name="Schnable J.C."/>
            <person name="Zhu J.-K."/>
            <person name="Zhang H."/>
        </authorList>
    </citation>
    <scope>NUCLEOTIDE SEQUENCE [LARGE SCALE GENOMIC DNA]</scope>
</reference>
<dbReference type="GO" id="GO:0005096">
    <property type="term" value="F:GTPase activator activity"/>
    <property type="evidence" value="ECO:0007669"/>
    <property type="project" value="UniProtKB-KW"/>
</dbReference>
<dbReference type="FunFam" id="1.10.472.80:FF:000005">
    <property type="entry name" value="TBC1 domain family member 15"/>
    <property type="match status" value="1"/>
</dbReference>
<comment type="subcellular location">
    <subcellularLocation>
        <location evidence="1">Cytoplasm</location>
    </subcellularLocation>
</comment>
<dbReference type="InterPro" id="IPR000195">
    <property type="entry name" value="Rab-GAP-TBC_dom"/>
</dbReference>
<keyword evidence="3" id="KW-0963">Cytoplasm</keyword>
<evidence type="ECO:0000256" key="8">
    <source>
        <dbReference type="ARBA" id="ARBA00067480"/>
    </source>
</evidence>
<evidence type="ECO:0000256" key="5">
    <source>
        <dbReference type="ARBA" id="ARBA00022990"/>
    </source>
</evidence>
<dbReference type="GO" id="GO:0005737">
    <property type="term" value="C:cytoplasm"/>
    <property type="evidence" value="ECO:0007669"/>
    <property type="project" value="UniProtKB-SubCell"/>
</dbReference>
<dbReference type="Proteomes" id="UP000275267">
    <property type="component" value="Unassembled WGS sequence"/>
</dbReference>
<protein>
    <recommendedName>
        <fullName evidence="8">TBC1 domain family member 15</fullName>
    </recommendedName>
    <alternativeName>
        <fullName evidence="9">GTPase-activating protein RAB7</fullName>
    </alternativeName>
</protein>
<keyword evidence="11" id="KW-1133">Transmembrane helix</keyword>
<evidence type="ECO:0000313" key="14">
    <source>
        <dbReference type="Proteomes" id="UP000275267"/>
    </source>
</evidence>
<keyword evidence="11" id="KW-0812">Transmembrane</keyword>
<comment type="caution">
    <text evidence="13">The sequence shown here is derived from an EMBL/GenBank/DDBJ whole genome shotgun (WGS) entry which is preliminary data.</text>
</comment>
<dbReference type="Gene3D" id="2.30.29.230">
    <property type="match status" value="1"/>
</dbReference>
<dbReference type="Gene3D" id="1.10.8.270">
    <property type="entry name" value="putative rabgap domain of human tbc1 domain family member 14 like domains"/>
    <property type="match status" value="1"/>
</dbReference>
<dbReference type="InterPro" id="IPR021935">
    <property type="entry name" value="SGSM1/2_RBD"/>
</dbReference>
<comment type="function">
    <text evidence="6">Acts as a GTPase activating protein for RAB7A. Does not act on RAB4, RAB5 or RAB6.</text>
</comment>
<dbReference type="AlphaFoldDB" id="A0A3L6QJY7"/>
<keyword evidence="4" id="KW-0597">Phosphoprotein</keyword>
<dbReference type="PROSITE" id="PS50086">
    <property type="entry name" value="TBC_RABGAP"/>
    <property type="match status" value="1"/>
</dbReference>
<feature type="transmembrane region" description="Helical" evidence="11">
    <location>
        <begin position="231"/>
        <end position="251"/>
    </location>
</feature>
<dbReference type="InterPro" id="IPR035969">
    <property type="entry name" value="Rab-GAP_TBC_sf"/>
</dbReference>
<organism evidence="13 14">
    <name type="scientific">Panicum miliaceum</name>
    <name type="common">Proso millet</name>
    <name type="synonym">Broomcorn millet</name>
    <dbReference type="NCBI Taxonomy" id="4540"/>
    <lineage>
        <taxon>Eukaryota</taxon>
        <taxon>Viridiplantae</taxon>
        <taxon>Streptophyta</taxon>
        <taxon>Embryophyta</taxon>
        <taxon>Tracheophyta</taxon>
        <taxon>Spermatophyta</taxon>
        <taxon>Magnoliopsida</taxon>
        <taxon>Liliopsida</taxon>
        <taxon>Poales</taxon>
        <taxon>Poaceae</taxon>
        <taxon>PACMAD clade</taxon>
        <taxon>Panicoideae</taxon>
        <taxon>Panicodae</taxon>
        <taxon>Paniceae</taxon>
        <taxon>Panicinae</taxon>
        <taxon>Panicum</taxon>
        <taxon>Panicum sect. Panicum</taxon>
    </lineage>
</organism>
<comment type="subunit">
    <text evidence="7">Interacts with non-phosphorylated form of RAB8A; phosphorylation of RAB8A at 'Thr-72' disrupts this interaction. Interacts with ARMC12.</text>
</comment>
<dbReference type="FunFam" id="1.10.8.270:FF:000005">
    <property type="entry name" value="TBC1 domain family member 15"/>
    <property type="match status" value="1"/>
</dbReference>
<evidence type="ECO:0000256" key="6">
    <source>
        <dbReference type="ARBA" id="ARBA00055283"/>
    </source>
</evidence>
<evidence type="ECO:0000256" key="2">
    <source>
        <dbReference type="ARBA" id="ARBA00022468"/>
    </source>
</evidence>
<evidence type="ECO:0000259" key="12">
    <source>
        <dbReference type="PROSITE" id="PS50086"/>
    </source>
</evidence>
<dbReference type="Gene3D" id="1.10.472.80">
    <property type="entry name" value="Ypt/Rab-GAP domain of gyp1p, domain 3"/>
    <property type="match status" value="1"/>
</dbReference>
<keyword evidence="2" id="KW-0343">GTPase activation</keyword>
<keyword evidence="11" id="KW-0472">Membrane</keyword>
<dbReference type="Pfam" id="PF12068">
    <property type="entry name" value="PH_RBD"/>
    <property type="match status" value="1"/>
</dbReference>
<evidence type="ECO:0000256" key="11">
    <source>
        <dbReference type="SAM" id="Phobius"/>
    </source>
</evidence>
<sequence length="764" mass="86419">MALTEVAHEMQYNGDDALWYPGIWTDFVHGGPWGYGRELEPSVSEAPSPEHVAGLTMTVQNPQASSVPCHIASAVRRVGWGRAKPEIAPLRVAMRGGDAGAAAEAGSPRSPDLYDLSDDSDYAAAASDHTAMQTDLADRGSDVMAGIDVVYEKERVTIHLTQYGSGRISGKLRLFLQKGSLFLSWEPNEGADSLSTSSFGVEIEKYRNLYTIKALPLSDVRFIRKHTPTFGLGYIIIVLSSGLAFPPFYFYNGGIRELFATLKQHVFIIRSDDNNVFLVNDFQDPLQKSLSSLELPGVATVANAMSRQNSLSFTGSVDETRHGADERHGEASSMSQYGSKQRHKSNDPGRDLSIQVLEKFSLVTKFARDTTSSLFRDNSGAHGYGRQQHEYVFDNKASDKHKNQYITPEKASIPSAPQESDPLPLVWGKQRDCPLSVEEWTAFLDPEGRVMDSKALRKKVFYGGVDHVLRKEVWKFLLGYHEYDSTYAEREYLAAMKRAEYEAIKSQWKSISATQAKRFTKFRERKGLIDKDVVRTDRSVPFYEGDDNRNVVVLRDILLTYSFYNFDLGYCQGMSDFLAPILYVMEDESESFWCFASLMERLGANFNRDQNGMHAQLLALSKLVELLDPPLHNYFRQNDCLNYFFCFRWVLIQFKREFSFDQVMLLWEVLWTHYLSEHFHLYLCVAILKRYRQRIIGEQMDFDTLLKFINELSGQINLDRAIQDAEALCTIAGENGASCIPPGTPPSMPIETDGGLYVQEDEVL</sequence>
<evidence type="ECO:0000256" key="9">
    <source>
        <dbReference type="ARBA" id="ARBA00082539"/>
    </source>
</evidence>
<dbReference type="PANTHER" id="PTHR22957">
    <property type="entry name" value="TBC1 DOMAIN FAMILY MEMBER GTPASE-ACTIVATING PROTEIN"/>
    <property type="match status" value="1"/>
</dbReference>